<dbReference type="InterPro" id="IPR027417">
    <property type="entry name" value="P-loop_NTPase"/>
</dbReference>
<feature type="region of interest" description="Disordered" evidence="1">
    <location>
        <begin position="39"/>
        <end position="95"/>
    </location>
</feature>
<feature type="domain" description="AAA+ ATPase" evidence="2">
    <location>
        <begin position="587"/>
        <end position="714"/>
    </location>
</feature>
<dbReference type="VEuPathDB" id="FungiDB:CC77DRAFT_434776"/>
<dbReference type="SMART" id="SM00382">
    <property type="entry name" value="AAA"/>
    <property type="match status" value="1"/>
</dbReference>
<name>A0A4V1WRN9_ALTAL</name>
<feature type="region of interest" description="Disordered" evidence="1">
    <location>
        <begin position="399"/>
        <end position="433"/>
    </location>
</feature>
<dbReference type="Pfam" id="PF00004">
    <property type="entry name" value="AAA"/>
    <property type="match status" value="1"/>
</dbReference>
<dbReference type="Proteomes" id="UP000291422">
    <property type="component" value="Unassembled WGS sequence"/>
</dbReference>
<dbReference type="EMBL" id="PDXD01000015">
    <property type="protein sequence ID" value="RYN75235.1"/>
    <property type="molecule type" value="Genomic_DNA"/>
</dbReference>
<reference evidence="4" key="1">
    <citation type="journal article" date="2019" name="bioRxiv">
        <title>Genomics, evolutionary history and diagnostics of the Alternaria alternata species group including apple and Asian pear pathotypes.</title>
        <authorList>
            <person name="Armitage A.D."/>
            <person name="Cockerton H.M."/>
            <person name="Sreenivasaprasad S."/>
            <person name="Woodhall J.W."/>
            <person name="Lane C.R."/>
            <person name="Harrison R.J."/>
            <person name="Clarkson J.P."/>
        </authorList>
    </citation>
    <scope>NUCLEOTIDE SEQUENCE [LARGE SCALE GENOMIC DNA]</scope>
    <source>
        <strain evidence="4">FERA 1177</strain>
    </source>
</reference>
<dbReference type="GO" id="GO:0005524">
    <property type="term" value="F:ATP binding"/>
    <property type="evidence" value="ECO:0007669"/>
    <property type="project" value="InterPro"/>
</dbReference>
<gene>
    <name evidence="3" type="ORF">AA0117_g6599</name>
</gene>
<feature type="compositionally biased region" description="Low complexity" evidence="1">
    <location>
        <begin position="65"/>
        <end position="79"/>
    </location>
</feature>
<feature type="compositionally biased region" description="Polar residues" evidence="1">
    <location>
        <begin position="1"/>
        <end position="19"/>
    </location>
</feature>
<feature type="compositionally biased region" description="Basic and acidic residues" evidence="1">
    <location>
        <begin position="80"/>
        <end position="95"/>
    </location>
</feature>
<protein>
    <recommendedName>
        <fullName evidence="2">AAA+ ATPase domain-containing protein</fullName>
    </recommendedName>
</protein>
<feature type="region of interest" description="Disordered" evidence="1">
    <location>
        <begin position="1"/>
        <end position="20"/>
    </location>
</feature>
<dbReference type="Pfam" id="PF22942">
    <property type="entry name" value="DUF7025"/>
    <property type="match status" value="1"/>
</dbReference>
<dbReference type="Gene3D" id="3.40.50.300">
    <property type="entry name" value="P-loop containing nucleotide triphosphate hydrolases"/>
    <property type="match status" value="1"/>
</dbReference>
<dbReference type="Pfam" id="PF23232">
    <property type="entry name" value="AAA_lid_13"/>
    <property type="match status" value="1"/>
</dbReference>
<dbReference type="InterPro" id="IPR054289">
    <property type="entry name" value="DUF7025"/>
</dbReference>
<dbReference type="InterPro" id="IPR003959">
    <property type="entry name" value="ATPase_AAA_core"/>
</dbReference>
<proteinExistence type="predicted"/>
<feature type="compositionally biased region" description="Basic and acidic residues" evidence="1">
    <location>
        <begin position="399"/>
        <end position="411"/>
    </location>
</feature>
<comment type="caution">
    <text evidence="3">The sequence shown here is derived from an EMBL/GenBank/DDBJ whole genome shotgun (WGS) entry which is preliminary data.</text>
</comment>
<dbReference type="PANTHER" id="PTHR46411:SF2">
    <property type="entry name" value="AAA+ ATPASE DOMAIN-CONTAINING PROTEIN"/>
    <property type="match status" value="1"/>
</dbReference>
<evidence type="ECO:0000313" key="3">
    <source>
        <dbReference type="EMBL" id="RYN75235.1"/>
    </source>
</evidence>
<dbReference type="InterPro" id="IPR003593">
    <property type="entry name" value="AAA+_ATPase"/>
</dbReference>
<dbReference type="AlphaFoldDB" id="A0A4V1WRN9"/>
<organism evidence="3 4">
    <name type="scientific">Alternaria alternata</name>
    <name type="common">Alternaria rot fungus</name>
    <name type="synonym">Torula alternata</name>
    <dbReference type="NCBI Taxonomy" id="5599"/>
    <lineage>
        <taxon>Eukaryota</taxon>
        <taxon>Fungi</taxon>
        <taxon>Dikarya</taxon>
        <taxon>Ascomycota</taxon>
        <taxon>Pezizomycotina</taxon>
        <taxon>Dothideomycetes</taxon>
        <taxon>Pleosporomycetidae</taxon>
        <taxon>Pleosporales</taxon>
        <taxon>Pleosporineae</taxon>
        <taxon>Pleosporaceae</taxon>
        <taxon>Alternaria</taxon>
        <taxon>Alternaria sect. Alternaria</taxon>
        <taxon>Alternaria alternata complex</taxon>
    </lineage>
</organism>
<accession>A0A4V1WRN9</accession>
<evidence type="ECO:0000313" key="4">
    <source>
        <dbReference type="Proteomes" id="UP000291422"/>
    </source>
</evidence>
<dbReference type="SUPFAM" id="SSF52540">
    <property type="entry name" value="P-loop containing nucleoside triphosphate hydrolases"/>
    <property type="match status" value="1"/>
</dbReference>
<sequence length="814" mass="91840">MESISTDTVESKPDSNQTRIADLEQRYIRLLESRITQLEQRNAVVETTKPAAEDVVLAEAKNTDGDSSSGNDSSYSSSKDNADNPDSKADVPEVEKEPRYVVVVSRWDPDLGDFTNIDATKKEEKKAIGPENQRAFTFKKLTLARSQQSESEPYHSEAKIESEPLQKLLGKITSRWGWSEKVTECSSPYSGLIYAWTEAMQEVKVQDDNESDDEKQARTDLGELLKIISTSSGFLPIDRYFKNREAFINEKTITHAALWTLFPPGTVIYAQPFLGEPQVFTVYSCNGFVTEEEDFDLVCFCFDWNGAEFTRVPFMMSIPYWGSDKRSIVELPFYPVKYYTNPGTNGDTSPTDAFEALRERLIARGKKFVKYCVSVKGKQMFKYTGNTHFHTGRNLLHASEDADGEQKRQSDDSSTGTGVGGLKASNQARSISRKKIDGGTTMVDFDSFFEYLSPRTPILGNLRRYEGELESLSPERRANPIFKEIYKFHWDRLPAGHSMTPDQYLHCPPRVLGYALKQKKWAQLLVDGLRSPDAADATVFEEKLQLDEEAKNLVKWSVQAHEEGKKLIDGKPGESRGLQDFAPDKGKGLVIMLYGFPGVGKTLTAESVALMAGKPLLSVGVSDIGIEGDKVEANLQKVFDLAGKWEAVLLFDEADVFLEARGDGENDLQRNAMVSVLLRVLEYYDGILILTTNRMKSFDIAVQSRIHIAIKYDELDSDQQFAIFESFLDQLRRKKLVEDYEDLISWAKKDGKKLALNGRQIRNIVSTAMNIALVDNKSGMGKLKREHLSRVAKQTKDFKQELRTQEDIYRAKTK</sequence>
<evidence type="ECO:0000259" key="2">
    <source>
        <dbReference type="SMART" id="SM00382"/>
    </source>
</evidence>
<dbReference type="InterPro" id="IPR056599">
    <property type="entry name" value="AAA_lid_fung"/>
</dbReference>
<evidence type="ECO:0000256" key="1">
    <source>
        <dbReference type="SAM" id="MobiDB-lite"/>
    </source>
</evidence>
<dbReference type="CDD" id="cd19481">
    <property type="entry name" value="RecA-like_protease"/>
    <property type="match status" value="1"/>
</dbReference>
<dbReference type="PANTHER" id="PTHR46411">
    <property type="entry name" value="FAMILY ATPASE, PUTATIVE-RELATED"/>
    <property type="match status" value="1"/>
</dbReference>
<dbReference type="GO" id="GO:0016887">
    <property type="term" value="F:ATP hydrolysis activity"/>
    <property type="evidence" value="ECO:0007669"/>
    <property type="project" value="InterPro"/>
</dbReference>